<evidence type="ECO:0000259" key="1">
    <source>
        <dbReference type="PROSITE" id="PS51705"/>
    </source>
</evidence>
<sequence>GAGKSTLFNALSRAEVLVSSKMFATLDPTIRAIRLLSNRRVLLSDTVGFIRDLPKGLLTAFRATLEEVQEAALIVHVSDVSNPHYPELDEDVEKILHELDVADRPRLRVLNKVDRLSQEERKCLESSAAKAGDTRPVLVSALTGEGVAELLRRMDVAMPIDPLLTLSIRLPLAEGRTLALIHALGRVLHSEIDDSHMRLDAEIPSSVAKRLGLSEYRVDGTFQPSPS</sequence>
<dbReference type="GO" id="GO:0005525">
    <property type="term" value="F:GTP binding"/>
    <property type="evidence" value="ECO:0007669"/>
    <property type="project" value="InterPro"/>
</dbReference>
<accession>A0A7V8T0A1</accession>
<dbReference type="PROSITE" id="PS51705">
    <property type="entry name" value="G_HFLX"/>
    <property type="match status" value="1"/>
</dbReference>
<dbReference type="AlphaFoldDB" id="A0A7V8T0A1"/>
<protein>
    <submittedName>
        <fullName evidence="2">50S ribosome-binding GTPase</fullName>
    </submittedName>
</protein>
<feature type="domain" description="Hflx-type G" evidence="1">
    <location>
        <begin position="1"/>
        <end position="162"/>
    </location>
</feature>
<organism evidence="2 3">
    <name type="scientific">Candidatus Acidiferrum panamense</name>
    <dbReference type="NCBI Taxonomy" id="2741543"/>
    <lineage>
        <taxon>Bacteria</taxon>
        <taxon>Pseudomonadati</taxon>
        <taxon>Acidobacteriota</taxon>
        <taxon>Terriglobia</taxon>
        <taxon>Candidatus Acidiferrales</taxon>
        <taxon>Candidatus Acidiferrum</taxon>
    </lineage>
</organism>
<dbReference type="PANTHER" id="PTHR10229">
    <property type="entry name" value="GTP-BINDING PROTEIN HFLX"/>
    <property type="match status" value="1"/>
</dbReference>
<dbReference type="GO" id="GO:0005737">
    <property type="term" value="C:cytoplasm"/>
    <property type="evidence" value="ECO:0007669"/>
    <property type="project" value="TreeGrafter"/>
</dbReference>
<dbReference type="GO" id="GO:0043022">
    <property type="term" value="F:ribosome binding"/>
    <property type="evidence" value="ECO:0007669"/>
    <property type="project" value="TreeGrafter"/>
</dbReference>
<dbReference type="CDD" id="cd01878">
    <property type="entry name" value="HflX"/>
    <property type="match status" value="1"/>
</dbReference>
<dbReference type="Proteomes" id="UP000567293">
    <property type="component" value="Unassembled WGS sequence"/>
</dbReference>
<comment type="caution">
    <text evidence="2">The sequence shown here is derived from an EMBL/GenBank/DDBJ whole genome shotgun (WGS) entry which is preliminary data.</text>
</comment>
<evidence type="ECO:0000313" key="3">
    <source>
        <dbReference type="Proteomes" id="UP000567293"/>
    </source>
</evidence>
<dbReference type="InterPro" id="IPR027417">
    <property type="entry name" value="P-loop_NTPase"/>
</dbReference>
<dbReference type="EMBL" id="JACDQQ010002751">
    <property type="protein sequence ID" value="MBA0088933.1"/>
    <property type="molecule type" value="Genomic_DNA"/>
</dbReference>
<reference evidence="2" key="1">
    <citation type="submission" date="2020-06" db="EMBL/GenBank/DDBJ databases">
        <title>Legume-microbial interactions unlock mineral nutrients during tropical forest succession.</title>
        <authorList>
            <person name="Epihov D.Z."/>
        </authorList>
    </citation>
    <scope>NUCLEOTIDE SEQUENCE [LARGE SCALE GENOMIC DNA]</scope>
    <source>
        <strain evidence="2">Pan2503</strain>
    </source>
</reference>
<name>A0A7V8T0A1_9BACT</name>
<keyword evidence="3" id="KW-1185">Reference proteome</keyword>
<evidence type="ECO:0000313" key="2">
    <source>
        <dbReference type="EMBL" id="MBA0088933.1"/>
    </source>
</evidence>
<gene>
    <name evidence="2" type="ORF">HRJ53_28425</name>
</gene>
<dbReference type="InterPro" id="IPR006073">
    <property type="entry name" value="GTP-bd"/>
</dbReference>
<dbReference type="InterPro" id="IPR030394">
    <property type="entry name" value="G_HFLX_dom"/>
</dbReference>
<proteinExistence type="predicted"/>
<feature type="non-terminal residue" evidence="2">
    <location>
        <position position="1"/>
    </location>
</feature>
<dbReference type="SUPFAM" id="SSF52540">
    <property type="entry name" value="P-loop containing nucleoside triphosphate hydrolases"/>
    <property type="match status" value="1"/>
</dbReference>
<dbReference type="PANTHER" id="PTHR10229:SF0">
    <property type="entry name" value="GTP-BINDING PROTEIN 6-RELATED"/>
    <property type="match status" value="1"/>
</dbReference>
<dbReference type="Gene3D" id="3.40.50.300">
    <property type="entry name" value="P-loop containing nucleotide triphosphate hydrolases"/>
    <property type="match status" value="1"/>
</dbReference>
<dbReference type="Pfam" id="PF01926">
    <property type="entry name" value="MMR_HSR1"/>
    <property type="match status" value="1"/>
</dbReference>
<dbReference type="InterPro" id="IPR016496">
    <property type="entry name" value="GTPase_HflX"/>
</dbReference>